<dbReference type="EMBL" id="GBRH01172294">
    <property type="protein sequence ID" value="JAE25602.1"/>
    <property type="molecule type" value="Transcribed_RNA"/>
</dbReference>
<accession>A0A0A9GMD1</accession>
<proteinExistence type="predicted"/>
<name>A0A0A9GMD1_ARUDO</name>
<dbReference type="AlphaFoldDB" id="A0A0A9GMD1"/>
<sequence length="40" mass="4505">MEYICHSTMSSLSRATDRLCSKNQRCPYVALPASQQAMLL</sequence>
<reference evidence="1" key="2">
    <citation type="journal article" date="2015" name="Data Brief">
        <title>Shoot transcriptome of the giant reed, Arundo donax.</title>
        <authorList>
            <person name="Barrero R.A."/>
            <person name="Guerrero F.D."/>
            <person name="Moolhuijzen P."/>
            <person name="Goolsby J.A."/>
            <person name="Tidwell J."/>
            <person name="Bellgard S.E."/>
            <person name="Bellgard M.I."/>
        </authorList>
    </citation>
    <scope>NUCLEOTIDE SEQUENCE</scope>
    <source>
        <tissue evidence="1">Shoot tissue taken approximately 20 cm above the soil surface</tissue>
    </source>
</reference>
<evidence type="ECO:0000313" key="1">
    <source>
        <dbReference type="EMBL" id="JAE25602.1"/>
    </source>
</evidence>
<reference evidence="1" key="1">
    <citation type="submission" date="2014-09" db="EMBL/GenBank/DDBJ databases">
        <authorList>
            <person name="Magalhaes I.L.F."/>
            <person name="Oliveira U."/>
            <person name="Santos F.R."/>
            <person name="Vidigal T.H.D.A."/>
            <person name="Brescovit A.D."/>
            <person name="Santos A.J."/>
        </authorList>
    </citation>
    <scope>NUCLEOTIDE SEQUENCE</scope>
    <source>
        <tissue evidence="1">Shoot tissue taken approximately 20 cm above the soil surface</tissue>
    </source>
</reference>
<protein>
    <submittedName>
        <fullName evidence="1">Uncharacterized protein</fullName>
    </submittedName>
</protein>
<organism evidence="1">
    <name type="scientific">Arundo donax</name>
    <name type="common">Giant reed</name>
    <name type="synonym">Donax arundinaceus</name>
    <dbReference type="NCBI Taxonomy" id="35708"/>
    <lineage>
        <taxon>Eukaryota</taxon>
        <taxon>Viridiplantae</taxon>
        <taxon>Streptophyta</taxon>
        <taxon>Embryophyta</taxon>
        <taxon>Tracheophyta</taxon>
        <taxon>Spermatophyta</taxon>
        <taxon>Magnoliopsida</taxon>
        <taxon>Liliopsida</taxon>
        <taxon>Poales</taxon>
        <taxon>Poaceae</taxon>
        <taxon>PACMAD clade</taxon>
        <taxon>Arundinoideae</taxon>
        <taxon>Arundineae</taxon>
        <taxon>Arundo</taxon>
    </lineage>
</organism>